<dbReference type="SUPFAM" id="SSF51735">
    <property type="entry name" value="NAD(P)-binding Rossmann-fold domains"/>
    <property type="match status" value="1"/>
</dbReference>
<evidence type="ECO:0000313" key="5">
    <source>
        <dbReference type="Proteomes" id="UP000078090"/>
    </source>
</evidence>
<dbReference type="Pfam" id="PF08240">
    <property type="entry name" value="ADH_N"/>
    <property type="match status" value="1"/>
</dbReference>
<dbReference type="RefSeq" id="WP_064010448.1">
    <property type="nucleotide sequence ID" value="NZ_LUUG01000117.1"/>
</dbReference>
<dbReference type="EMBL" id="LUUG01000117">
    <property type="protein sequence ID" value="OAH97662.1"/>
    <property type="molecule type" value="Genomic_DNA"/>
</dbReference>
<evidence type="ECO:0000256" key="2">
    <source>
        <dbReference type="ARBA" id="ARBA00023002"/>
    </source>
</evidence>
<sequence>MRALEIYRTAEFTDLIETDQPLPSPGSDQVLIKAVAAGVNRPDLMQRKGLYPPPPGASTVLGLEVSGTIEAIGSEVTGFKVGDPVCALLTGGGYAEYCLASVCCCLPIPKGLSFIQAAALPETFFTVWSNIFDRAKLQAGESLLVHGGTSGIGTTAIQLGRAFGSQVIVTAGSQEKCEYCQKLGADLAINYRQQDFVEAVMHHTDDKGVDVVLDMIGGDYLPRNLKCLSLDGRLQQIAIQNGSKSEINLASVLMKRLTIAGTTLRPRSDEFKAKIAEQLLEKVWPLLESGQLEPIIDSVFPLAMAAQAHERMESSQHIGKIILEV</sequence>
<evidence type="ECO:0000313" key="4">
    <source>
        <dbReference type="EMBL" id="OAH97662.1"/>
    </source>
</evidence>
<dbReference type="GO" id="GO:0070402">
    <property type="term" value="F:NADPH binding"/>
    <property type="evidence" value="ECO:0007669"/>
    <property type="project" value="TreeGrafter"/>
</dbReference>
<protein>
    <submittedName>
        <fullName evidence="4">NAD(P)H-quinone oxidoreductase</fullName>
    </submittedName>
</protein>
<organism evidence="4 5">
    <name type="scientific">Methylomonas methanica</name>
    <dbReference type="NCBI Taxonomy" id="421"/>
    <lineage>
        <taxon>Bacteria</taxon>
        <taxon>Pseudomonadati</taxon>
        <taxon>Pseudomonadota</taxon>
        <taxon>Gammaproteobacteria</taxon>
        <taxon>Methylococcales</taxon>
        <taxon>Methylococcaceae</taxon>
        <taxon>Methylomonas</taxon>
    </lineage>
</organism>
<comment type="caution">
    <text evidence="4">The sequence shown here is derived from an EMBL/GenBank/DDBJ whole genome shotgun (WGS) entry which is preliminary data.</text>
</comment>
<dbReference type="InterPro" id="IPR013149">
    <property type="entry name" value="ADH-like_C"/>
</dbReference>
<dbReference type="InterPro" id="IPR020843">
    <property type="entry name" value="ER"/>
</dbReference>
<dbReference type="InterPro" id="IPR014189">
    <property type="entry name" value="Quinone_OxRdtase_PIG3"/>
</dbReference>
<evidence type="ECO:0000256" key="1">
    <source>
        <dbReference type="ARBA" id="ARBA00022857"/>
    </source>
</evidence>
<dbReference type="PANTHER" id="PTHR48106">
    <property type="entry name" value="QUINONE OXIDOREDUCTASE PIG3-RELATED"/>
    <property type="match status" value="1"/>
</dbReference>
<evidence type="ECO:0000259" key="3">
    <source>
        <dbReference type="SMART" id="SM00829"/>
    </source>
</evidence>
<dbReference type="Proteomes" id="UP000078090">
    <property type="component" value="Unassembled WGS sequence"/>
</dbReference>
<dbReference type="Gene3D" id="3.40.50.720">
    <property type="entry name" value="NAD(P)-binding Rossmann-like Domain"/>
    <property type="match status" value="1"/>
</dbReference>
<feature type="domain" description="Enoyl reductase (ER)" evidence="3">
    <location>
        <begin position="8"/>
        <end position="323"/>
    </location>
</feature>
<proteinExistence type="predicted"/>
<dbReference type="CDD" id="cd05276">
    <property type="entry name" value="p53_inducible_oxidoreductase"/>
    <property type="match status" value="1"/>
</dbReference>
<keyword evidence="1" id="KW-0521">NADP</keyword>
<dbReference type="SUPFAM" id="SSF50129">
    <property type="entry name" value="GroES-like"/>
    <property type="match status" value="1"/>
</dbReference>
<reference evidence="4 5" key="1">
    <citation type="submission" date="2016-03" db="EMBL/GenBank/DDBJ databases">
        <authorList>
            <person name="Ploux O."/>
        </authorList>
    </citation>
    <scope>NUCLEOTIDE SEQUENCE [LARGE SCALE GENOMIC DNA]</scope>
    <source>
        <strain evidence="4 5">R-45363</strain>
    </source>
</reference>
<dbReference type="GO" id="GO:0016651">
    <property type="term" value="F:oxidoreductase activity, acting on NAD(P)H"/>
    <property type="evidence" value="ECO:0007669"/>
    <property type="project" value="TreeGrafter"/>
</dbReference>
<gene>
    <name evidence="4" type="ORF">A1332_04480</name>
</gene>
<dbReference type="InterPro" id="IPR013154">
    <property type="entry name" value="ADH-like_N"/>
</dbReference>
<dbReference type="SMART" id="SM00829">
    <property type="entry name" value="PKS_ER"/>
    <property type="match status" value="1"/>
</dbReference>
<dbReference type="OrthoDB" id="9785812at2"/>
<dbReference type="PANTHER" id="PTHR48106:SF8">
    <property type="entry name" value="OS02G0805600 PROTEIN"/>
    <property type="match status" value="1"/>
</dbReference>
<dbReference type="InterPro" id="IPR036291">
    <property type="entry name" value="NAD(P)-bd_dom_sf"/>
</dbReference>
<keyword evidence="2" id="KW-0560">Oxidoreductase</keyword>
<accession>A0A177LXI7</accession>
<dbReference type="AlphaFoldDB" id="A0A177LXI7"/>
<dbReference type="InterPro" id="IPR011032">
    <property type="entry name" value="GroES-like_sf"/>
</dbReference>
<dbReference type="Gene3D" id="3.90.180.10">
    <property type="entry name" value="Medium-chain alcohol dehydrogenases, catalytic domain"/>
    <property type="match status" value="1"/>
</dbReference>
<name>A0A177LXI7_METMH</name>
<dbReference type="NCBIfam" id="TIGR02824">
    <property type="entry name" value="quinone_pig3"/>
    <property type="match status" value="1"/>
</dbReference>
<dbReference type="Pfam" id="PF00107">
    <property type="entry name" value="ADH_zinc_N"/>
    <property type="match status" value="1"/>
</dbReference>